<dbReference type="RefSeq" id="XP_064074885.1">
    <property type="nucleotide sequence ID" value="XM_064218815.1"/>
</dbReference>
<keyword evidence="1" id="KW-0433">Leucine-rich repeat</keyword>
<dbReference type="SUPFAM" id="SSF52058">
    <property type="entry name" value="L domain-like"/>
    <property type="match status" value="1"/>
</dbReference>
<protein>
    <submittedName>
        <fullName evidence="4">Leucine-rich repeat-containing protein 27-like</fullName>
    </submittedName>
</protein>
<evidence type="ECO:0000313" key="3">
    <source>
        <dbReference type="Proteomes" id="UP001652626"/>
    </source>
</evidence>
<dbReference type="InterPro" id="IPR001611">
    <property type="entry name" value="Leu-rich_rpt"/>
</dbReference>
<organism evidence="3 4">
    <name type="scientific">Vanessa tameamea</name>
    <name type="common">Kamehameha butterfly</name>
    <dbReference type="NCBI Taxonomy" id="334116"/>
    <lineage>
        <taxon>Eukaryota</taxon>
        <taxon>Metazoa</taxon>
        <taxon>Ecdysozoa</taxon>
        <taxon>Arthropoda</taxon>
        <taxon>Hexapoda</taxon>
        <taxon>Insecta</taxon>
        <taxon>Pterygota</taxon>
        <taxon>Neoptera</taxon>
        <taxon>Endopterygota</taxon>
        <taxon>Lepidoptera</taxon>
        <taxon>Glossata</taxon>
        <taxon>Ditrysia</taxon>
        <taxon>Papilionoidea</taxon>
        <taxon>Nymphalidae</taxon>
        <taxon>Nymphalinae</taxon>
        <taxon>Vanessa</taxon>
    </lineage>
</organism>
<evidence type="ECO:0000313" key="4">
    <source>
        <dbReference type="RefSeq" id="XP_064074885.1"/>
    </source>
</evidence>
<dbReference type="GeneID" id="113398083"/>
<dbReference type="PANTHER" id="PTHR48051">
    <property type="match status" value="1"/>
</dbReference>
<accession>A0ABM4AUB1</accession>
<dbReference type="Proteomes" id="UP001652626">
    <property type="component" value="Chromosome 24"/>
</dbReference>
<dbReference type="InterPro" id="IPR032675">
    <property type="entry name" value="LRR_dom_sf"/>
</dbReference>
<gene>
    <name evidence="4" type="primary">LOC113398083</name>
</gene>
<dbReference type="PROSITE" id="PS51450">
    <property type="entry name" value="LRR"/>
    <property type="match status" value="2"/>
</dbReference>
<evidence type="ECO:0000256" key="1">
    <source>
        <dbReference type="ARBA" id="ARBA00022614"/>
    </source>
</evidence>
<dbReference type="Pfam" id="PF13855">
    <property type="entry name" value="LRR_8"/>
    <property type="match status" value="1"/>
</dbReference>
<evidence type="ECO:0000256" key="2">
    <source>
        <dbReference type="ARBA" id="ARBA00022737"/>
    </source>
</evidence>
<sequence>MTDIYETFMQLNTYEEDSNEETTLNLSSQGLVNIPKINNNFLSVIYLQNNKLKMLSNDFFPSLPNLMWLDLRDNELSDIPKSVKNHRSLSHLLLQNNKITYLPNELGTVLTLKVLQLSGNPIINPPRDVLNAGTAKILTYLYDKYVEEKFEAETSQSDKVGPSVDCEDKFISGGRSYNSVLDGDKLQSHKTLTVQFNEKDIYGDDEEIRNYSKVKGKCPKLPRSRTKILPQHCQSAKYLKPVCTLPKKVQDDKIKNSFLMDMALKKQKDLIAKRDKILQGKRSIELLRNWRREYKNKQITLSLENNSFKMIPKSYPYDTSPEYMTLLSREDIEKDLPDKYKRRLYRKCKPTVPRKNNNDVHLAMKIKQLFENLEAIDLNRETMSPRTEQRVLLGEIQKISEIKQKLMELSTTNTRSVAEQNT</sequence>
<reference evidence="4" key="1">
    <citation type="submission" date="2025-08" db="UniProtKB">
        <authorList>
            <consortium name="RefSeq"/>
        </authorList>
    </citation>
    <scope>IDENTIFICATION</scope>
    <source>
        <tissue evidence="4">Whole body</tissue>
    </source>
</reference>
<name>A0ABM4AUB1_VANTA</name>
<keyword evidence="2" id="KW-0677">Repeat</keyword>
<dbReference type="Gene3D" id="3.80.10.10">
    <property type="entry name" value="Ribonuclease Inhibitor"/>
    <property type="match status" value="1"/>
</dbReference>
<dbReference type="SMART" id="SM00369">
    <property type="entry name" value="LRR_TYP"/>
    <property type="match status" value="3"/>
</dbReference>
<dbReference type="InterPro" id="IPR050216">
    <property type="entry name" value="LRR_domain-containing"/>
</dbReference>
<dbReference type="InterPro" id="IPR003591">
    <property type="entry name" value="Leu-rich_rpt_typical-subtyp"/>
</dbReference>
<proteinExistence type="predicted"/>
<dbReference type="PANTHER" id="PTHR48051:SF42">
    <property type="entry name" value="LEUCINE-RICH REPEAT-CONTAINING PROTEIN 18-LIKE"/>
    <property type="match status" value="1"/>
</dbReference>
<keyword evidence="3" id="KW-1185">Reference proteome</keyword>